<dbReference type="Proteomes" id="UP001596237">
    <property type="component" value="Unassembled WGS sequence"/>
</dbReference>
<organism evidence="1 2">
    <name type="scientific">Methylorubrum zatmanii</name>
    <dbReference type="NCBI Taxonomy" id="29429"/>
    <lineage>
        <taxon>Bacteria</taxon>
        <taxon>Pseudomonadati</taxon>
        <taxon>Pseudomonadota</taxon>
        <taxon>Alphaproteobacteria</taxon>
        <taxon>Hyphomicrobiales</taxon>
        <taxon>Methylobacteriaceae</taxon>
        <taxon>Methylorubrum</taxon>
    </lineage>
</organism>
<sequence>MEPAEATARLHARLRRAAGLDDVSRRIRFPDGHALVKGAFVRWGAWWAVVGDVTARQAWLRAATDEEILAAGEVLPAAPVGAELIAAIRAEVAEAEAEAA</sequence>
<comment type="caution">
    <text evidence="1">The sequence shown here is derived from an EMBL/GenBank/DDBJ whole genome shotgun (WGS) entry which is preliminary data.</text>
</comment>
<gene>
    <name evidence="1" type="ORF">ACFQDP_04830</name>
</gene>
<protein>
    <submittedName>
        <fullName evidence="1">Uncharacterized protein</fullName>
    </submittedName>
</protein>
<keyword evidence="2" id="KW-1185">Reference proteome</keyword>
<reference evidence="2" key="1">
    <citation type="journal article" date="2019" name="Int. J. Syst. Evol. Microbiol.">
        <title>The Global Catalogue of Microorganisms (GCM) 10K type strain sequencing project: providing services to taxonomists for standard genome sequencing and annotation.</title>
        <authorList>
            <consortium name="The Broad Institute Genomics Platform"/>
            <consortium name="The Broad Institute Genome Sequencing Center for Infectious Disease"/>
            <person name="Wu L."/>
            <person name="Ma J."/>
        </authorList>
    </citation>
    <scope>NUCLEOTIDE SEQUENCE [LARGE SCALE GENOMIC DNA]</scope>
    <source>
        <strain evidence="2">CCUG 36916</strain>
    </source>
</reference>
<dbReference type="RefSeq" id="WP_009865038.1">
    <property type="nucleotide sequence ID" value="NZ_JBHSTT010000016.1"/>
</dbReference>
<accession>A0ABW1WLX0</accession>
<name>A0ABW1WLX0_9HYPH</name>
<evidence type="ECO:0000313" key="1">
    <source>
        <dbReference type="EMBL" id="MFC6388679.1"/>
    </source>
</evidence>
<dbReference type="EMBL" id="JBHSTT010000016">
    <property type="protein sequence ID" value="MFC6388679.1"/>
    <property type="molecule type" value="Genomic_DNA"/>
</dbReference>
<proteinExistence type="predicted"/>
<evidence type="ECO:0000313" key="2">
    <source>
        <dbReference type="Proteomes" id="UP001596237"/>
    </source>
</evidence>